<sequence length="55" mass="6364">MSTLLDHKLSCCLSHEKTQMAEFLQSCCLRDQLFVIAKIHRQSFLVPRKTGWNGN</sequence>
<name>A0A2P2NRQ8_RHIMU</name>
<organism evidence="1">
    <name type="scientific">Rhizophora mucronata</name>
    <name type="common">Asiatic mangrove</name>
    <dbReference type="NCBI Taxonomy" id="61149"/>
    <lineage>
        <taxon>Eukaryota</taxon>
        <taxon>Viridiplantae</taxon>
        <taxon>Streptophyta</taxon>
        <taxon>Embryophyta</taxon>
        <taxon>Tracheophyta</taxon>
        <taxon>Spermatophyta</taxon>
        <taxon>Magnoliopsida</taxon>
        <taxon>eudicotyledons</taxon>
        <taxon>Gunneridae</taxon>
        <taxon>Pentapetalae</taxon>
        <taxon>rosids</taxon>
        <taxon>fabids</taxon>
        <taxon>Malpighiales</taxon>
        <taxon>Rhizophoraceae</taxon>
        <taxon>Rhizophora</taxon>
    </lineage>
</organism>
<dbReference type="AlphaFoldDB" id="A0A2P2NRQ8"/>
<dbReference type="EMBL" id="GGEC01064685">
    <property type="protein sequence ID" value="MBX45169.1"/>
    <property type="molecule type" value="Transcribed_RNA"/>
</dbReference>
<protein>
    <submittedName>
        <fullName evidence="1">Uncharacterized protein</fullName>
    </submittedName>
</protein>
<proteinExistence type="predicted"/>
<reference evidence="1" key="1">
    <citation type="submission" date="2018-02" db="EMBL/GenBank/DDBJ databases">
        <title>Rhizophora mucronata_Transcriptome.</title>
        <authorList>
            <person name="Meera S.P."/>
            <person name="Sreeshan A."/>
            <person name="Augustine A."/>
        </authorList>
    </citation>
    <scope>NUCLEOTIDE SEQUENCE</scope>
    <source>
        <tissue evidence="1">Leaf</tissue>
    </source>
</reference>
<accession>A0A2P2NRQ8</accession>
<evidence type="ECO:0000313" key="1">
    <source>
        <dbReference type="EMBL" id="MBX45169.1"/>
    </source>
</evidence>